<dbReference type="PANTHER" id="PTHR31373">
    <property type="entry name" value="OS06G0652100 PROTEIN"/>
    <property type="match status" value="1"/>
</dbReference>
<feature type="region of interest" description="Disordered" evidence="1">
    <location>
        <begin position="52"/>
        <end position="74"/>
    </location>
</feature>
<feature type="domain" description="DUF7788" evidence="2">
    <location>
        <begin position="1"/>
        <end position="64"/>
    </location>
</feature>
<evidence type="ECO:0000313" key="3">
    <source>
        <dbReference type="EMBL" id="KAK3040826.1"/>
    </source>
</evidence>
<protein>
    <recommendedName>
        <fullName evidence="2">DUF7788 domain-containing protein</fullName>
    </recommendedName>
</protein>
<name>A0AA88X766_9ASTE</name>
<dbReference type="Pfam" id="PF25043">
    <property type="entry name" value="DUF7788"/>
    <property type="match status" value="1"/>
</dbReference>
<dbReference type="InterPro" id="IPR011205">
    <property type="entry name" value="UCP015417_vWA"/>
</dbReference>
<feature type="compositionally biased region" description="Polar residues" evidence="1">
    <location>
        <begin position="56"/>
        <end position="67"/>
    </location>
</feature>
<dbReference type="PANTHER" id="PTHR31373:SF17">
    <property type="entry name" value="OS06G0652100 PROTEIN"/>
    <property type="match status" value="1"/>
</dbReference>
<evidence type="ECO:0000313" key="4">
    <source>
        <dbReference type="Proteomes" id="UP001188597"/>
    </source>
</evidence>
<proteinExistence type="predicted"/>
<dbReference type="EMBL" id="JAVXUP010000047">
    <property type="protein sequence ID" value="KAK3040826.1"/>
    <property type="molecule type" value="Genomic_DNA"/>
</dbReference>
<organism evidence="3 4">
    <name type="scientific">Escallonia herrerae</name>
    <dbReference type="NCBI Taxonomy" id="1293975"/>
    <lineage>
        <taxon>Eukaryota</taxon>
        <taxon>Viridiplantae</taxon>
        <taxon>Streptophyta</taxon>
        <taxon>Embryophyta</taxon>
        <taxon>Tracheophyta</taxon>
        <taxon>Spermatophyta</taxon>
        <taxon>Magnoliopsida</taxon>
        <taxon>eudicotyledons</taxon>
        <taxon>Gunneridae</taxon>
        <taxon>Pentapetalae</taxon>
        <taxon>asterids</taxon>
        <taxon>campanulids</taxon>
        <taxon>Escalloniales</taxon>
        <taxon>Escalloniaceae</taxon>
        <taxon>Escallonia</taxon>
    </lineage>
</organism>
<dbReference type="AlphaFoldDB" id="A0AA88X766"/>
<gene>
    <name evidence="3" type="ORF">RJ639_029170</name>
</gene>
<sequence>MTNRLFVFSDMEFDRAPARPWETDYEAICRNFDENESSSVPEIDFWNLRDSKATPVPSQQKGVGTNSHNDEYKVNPGGALEIYSTYEVNGTSYIQKQLDYLCCYKTRE</sequence>
<dbReference type="Proteomes" id="UP001188597">
    <property type="component" value="Unassembled WGS sequence"/>
</dbReference>
<accession>A0AA88X766</accession>
<keyword evidence="4" id="KW-1185">Reference proteome</keyword>
<reference evidence="3" key="1">
    <citation type="submission" date="2022-12" db="EMBL/GenBank/DDBJ databases">
        <title>Draft genome assemblies for two species of Escallonia (Escalloniales).</title>
        <authorList>
            <person name="Chanderbali A."/>
            <person name="Dervinis C."/>
            <person name="Anghel I."/>
            <person name="Soltis D."/>
            <person name="Soltis P."/>
            <person name="Zapata F."/>
        </authorList>
    </citation>
    <scope>NUCLEOTIDE SEQUENCE</scope>
    <source>
        <strain evidence="3">UCBG64.0493</strain>
        <tissue evidence="3">Leaf</tissue>
    </source>
</reference>
<evidence type="ECO:0000256" key="1">
    <source>
        <dbReference type="SAM" id="MobiDB-lite"/>
    </source>
</evidence>
<evidence type="ECO:0000259" key="2">
    <source>
        <dbReference type="Pfam" id="PF25043"/>
    </source>
</evidence>
<comment type="caution">
    <text evidence="3">The sequence shown here is derived from an EMBL/GenBank/DDBJ whole genome shotgun (WGS) entry which is preliminary data.</text>
</comment>
<dbReference type="InterPro" id="IPR056690">
    <property type="entry name" value="DUF7788"/>
</dbReference>